<dbReference type="RefSeq" id="WP_244348665.1">
    <property type="nucleotide sequence ID" value="NZ_JAFIRA010000002.1"/>
</dbReference>
<sequence length="147" mass="17292">MQLWVTAASQVEVLDEPDPSGILLPPHCKTRWGDGLCPGFYRVNGDQKDLCLGDPRRYLTWRDRLLGQVYLYEQDWKTWRWRWPFAELADSSFPLLYGPRTCQRLVEDFRTYAGRWNFTPSGLEIYQELLSAYTIGSKQGLVFFQLF</sequence>
<comment type="caution">
    <text evidence="1">The sequence shown here is derived from an EMBL/GenBank/DDBJ whole genome shotgun (WGS) entry which is preliminary data.</text>
</comment>
<gene>
    <name evidence="1" type="ORF">JX360_01385</name>
</gene>
<dbReference type="EMBL" id="JAFIRA010000002">
    <property type="protein sequence ID" value="MCJ2541568.1"/>
    <property type="molecule type" value="Genomic_DNA"/>
</dbReference>
<protein>
    <submittedName>
        <fullName evidence="1">Uncharacterized protein</fullName>
    </submittedName>
</protein>
<dbReference type="Proteomes" id="UP000830835">
    <property type="component" value="Unassembled WGS sequence"/>
</dbReference>
<name>A0ABT0C702_THEVL</name>
<organism evidence="1 2">
    <name type="scientific">Thermostichus vulcanus str. 'Rupite'</name>
    <dbReference type="NCBI Taxonomy" id="2813851"/>
    <lineage>
        <taxon>Bacteria</taxon>
        <taxon>Bacillati</taxon>
        <taxon>Cyanobacteriota</taxon>
        <taxon>Cyanophyceae</taxon>
        <taxon>Thermostichales</taxon>
        <taxon>Thermostichaceae</taxon>
        <taxon>Thermostichus</taxon>
    </lineage>
</organism>
<proteinExistence type="predicted"/>
<evidence type="ECO:0000313" key="2">
    <source>
        <dbReference type="Proteomes" id="UP000830835"/>
    </source>
</evidence>
<accession>A0ABT0C702</accession>
<evidence type="ECO:0000313" key="1">
    <source>
        <dbReference type="EMBL" id="MCJ2541568.1"/>
    </source>
</evidence>
<keyword evidence="2" id="KW-1185">Reference proteome</keyword>
<reference evidence="1" key="1">
    <citation type="submission" date="2021-02" db="EMBL/GenBank/DDBJ databases">
        <title>The CRISPR/cas machinery reduction and long-range gene transfer in the hot spring cyanobacterium Synechococcus.</title>
        <authorList>
            <person name="Dvorak P."/>
            <person name="Jahodarova E."/>
            <person name="Hasler P."/>
            <person name="Poulickova A."/>
        </authorList>
    </citation>
    <scope>NUCLEOTIDE SEQUENCE</scope>
    <source>
        <strain evidence="1">Rupite</strain>
    </source>
</reference>